<comment type="caution">
    <text evidence="1">The sequence shown here is derived from an EMBL/GenBank/DDBJ whole genome shotgun (WGS) entry which is preliminary data.</text>
</comment>
<name>A0ABV9MXT8_9ENTE</name>
<evidence type="ECO:0000313" key="1">
    <source>
        <dbReference type="EMBL" id="MFC4719966.1"/>
    </source>
</evidence>
<dbReference type="Proteomes" id="UP001595969">
    <property type="component" value="Unassembled WGS sequence"/>
</dbReference>
<proteinExistence type="predicted"/>
<dbReference type="Pfam" id="PF13743">
    <property type="entry name" value="Thioredoxin_5"/>
    <property type="match status" value="1"/>
</dbReference>
<sequence>MIEIYLFINPLSFQCLETEKKILSYMQQSQSKIDLHILPIVNPQVVTAAFPKKKVDLRLRNDYFQLAYQVALDFKAAQVQGKKYAREFLLSLQQHLLVEQEHYSQKLIQRLFEQTGGDLSMFLEDRSSQLIKKKFWQDQKTAREMQVREVSSAVIYNFSIEGAAILLEGATEIQSIPHLSYLQTNQPTLALHHNQKAYN</sequence>
<dbReference type="SUPFAM" id="SSF52833">
    <property type="entry name" value="Thioredoxin-like"/>
    <property type="match status" value="1"/>
</dbReference>
<organism evidence="1 2">
    <name type="scientific">Enterococcus lemanii</name>
    <dbReference type="NCBI Taxonomy" id="1159752"/>
    <lineage>
        <taxon>Bacteria</taxon>
        <taxon>Bacillati</taxon>
        <taxon>Bacillota</taxon>
        <taxon>Bacilli</taxon>
        <taxon>Lactobacillales</taxon>
        <taxon>Enterococcaceae</taxon>
        <taxon>Enterococcus</taxon>
    </lineage>
</organism>
<dbReference type="InterPro" id="IPR036249">
    <property type="entry name" value="Thioredoxin-like_sf"/>
</dbReference>
<reference evidence="2" key="1">
    <citation type="journal article" date="2019" name="Int. J. Syst. Evol. Microbiol.">
        <title>The Global Catalogue of Microorganisms (GCM) 10K type strain sequencing project: providing services to taxonomists for standard genome sequencing and annotation.</title>
        <authorList>
            <consortium name="The Broad Institute Genomics Platform"/>
            <consortium name="The Broad Institute Genome Sequencing Center for Infectious Disease"/>
            <person name="Wu L."/>
            <person name="Ma J."/>
        </authorList>
    </citation>
    <scope>NUCLEOTIDE SEQUENCE [LARGE SCALE GENOMIC DNA]</scope>
    <source>
        <strain evidence="2">CGMCC 1.19032</strain>
    </source>
</reference>
<accession>A0ABV9MXT8</accession>
<evidence type="ECO:0000313" key="2">
    <source>
        <dbReference type="Proteomes" id="UP001595969"/>
    </source>
</evidence>
<dbReference type="EMBL" id="JBHSGS010000050">
    <property type="protein sequence ID" value="MFC4719966.1"/>
    <property type="molecule type" value="Genomic_DNA"/>
</dbReference>
<gene>
    <name evidence="1" type="ORF">ACFO5I_09530</name>
</gene>
<protein>
    <submittedName>
        <fullName evidence="1">DsbA family protein</fullName>
    </submittedName>
</protein>
<dbReference type="Gene3D" id="3.40.30.10">
    <property type="entry name" value="Glutaredoxin"/>
    <property type="match status" value="1"/>
</dbReference>
<dbReference type="RefSeq" id="WP_204654809.1">
    <property type="nucleotide sequence ID" value="NZ_JAFBFD010000039.1"/>
</dbReference>
<keyword evidence="2" id="KW-1185">Reference proteome</keyword>